<evidence type="ECO:0000313" key="1">
    <source>
        <dbReference type="EMBL" id="ESQ47798.1"/>
    </source>
</evidence>
<proteinExistence type="predicted"/>
<dbReference type="Proteomes" id="UP000030689">
    <property type="component" value="Unassembled WGS sequence"/>
</dbReference>
<dbReference type="KEGG" id="eus:EUTSA_v10021794mg"/>
<evidence type="ECO:0000313" key="2">
    <source>
        <dbReference type="Proteomes" id="UP000030689"/>
    </source>
</evidence>
<dbReference type="AlphaFoldDB" id="V4M657"/>
<keyword evidence="2" id="KW-1185">Reference proteome</keyword>
<name>V4M657_EUTSA</name>
<accession>V4M657</accession>
<organism evidence="1 2">
    <name type="scientific">Eutrema salsugineum</name>
    <name type="common">Saltwater cress</name>
    <name type="synonym">Sisymbrium salsugineum</name>
    <dbReference type="NCBI Taxonomy" id="72664"/>
    <lineage>
        <taxon>Eukaryota</taxon>
        <taxon>Viridiplantae</taxon>
        <taxon>Streptophyta</taxon>
        <taxon>Embryophyta</taxon>
        <taxon>Tracheophyta</taxon>
        <taxon>Spermatophyta</taxon>
        <taxon>Magnoliopsida</taxon>
        <taxon>eudicotyledons</taxon>
        <taxon>Gunneridae</taxon>
        <taxon>Pentapetalae</taxon>
        <taxon>rosids</taxon>
        <taxon>malvids</taxon>
        <taxon>Brassicales</taxon>
        <taxon>Brassicaceae</taxon>
        <taxon>Eutremeae</taxon>
        <taxon>Eutrema</taxon>
    </lineage>
</organism>
<reference evidence="1 2" key="1">
    <citation type="journal article" date="2013" name="Front. Plant Sci.">
        <title>The Reference Genome of the Halophytic Plant Eutrema salsugineum.</title>
        <authorList>
            <person name="Yang R."/>
            <person name="Jarvis D.E."/>
            <person name="Chen H."/>
            <person name="Beilstein M.A."/>
            <person name="Grimwood J."/>
            <person name="Jenkins J."/>
            <person name="Shu S."/>
            <person name="Prochnik S."/>
            <person name="Xin M."/>
            <person name="Ma C."/>
            <person name="Schmutz J."/>
            <person name="Wing R.A."/>
            <person name="Mitchell-Olds T."/>
            <person name="Schumaker K.S."/>
            <person name="Wang X."/>
        </authorList>
    </citation>
    <scope>NUCLEOTIDE SEQUENCE [LARGE SCALE GENOMIC DNA]</scope>
</reference>
<sequence length="115" mass="13167">MVNRPKSGGITPEIWLFLRSKCIKLERLVNDFGIGPEIRLSATFKTANRCNRPMSLGIPPEIWFPIRSSVRRKGRRVMHFGISPEIPFQSAIVMAERRGRLQIAGEIRPVMKPVR</sequence>
<dbReference type="OMA" id="NARLNIC"/>
<protein>
    <submittedName>
        <fullName evidence="1">Uncharacterized protein</fullName>
    </submittedName>
</protein>
<gene>
    <name evidence="1" type="ORF">EUTSA_v10021794mg</name>
</gene>
<dbReference type="EMBL" id="KI517408">
    <property type="protein sequence ID" value="ESQ47798.1"/>
    <property type="molecule type" value="Genomic_DNA"/>
</dbReference>
<dbReference type="Gramene" id="ESQ47798">
    <property type="protein sequence ID" value="ESQ47798"/>
    <property type="gene ID" value="EUTSA_v10021794mg"/>
</dbReference>